<accession>A0A7Y7E6Q5</accession>
<protein>
    <submittedName>
        <fullName evidence="2">ATPase</fullName>
    </submittedName>
</protein>
<dbReference type="PANTHER" id="PTHR43190">
    <property type="entry name" value="N-ACETYL-D-GLUCOSAMINE KINASE"/>
    <property type="match status" value="1"/>
</dbReference>
<dbReference type="EMBL" id="JABBXF010000012">
    <property type="protein sequence ID" value="NVK77549.1"/>
    <property type="molecule type" value="Genomic_DNA"/>
</dbReference>
<dbReference type="InterPro" id="IPR002731">
    <property type="entry name" value="ATPase_BadF"/>
</dbReference>
<dbReference type="RefSeq" id="WP_171079328.1">
    <property type="nucleotide sequence ID" value="NZ_BNBU01000003.1"/>
</dbReference>
<reference evidence="2 3" key="1">
    <citation type="submission" date="2020-04" db="EMBL/GenBank/DDBJ databases">
        <title>Draft Genome Sequence of Streptomyces morookaense DSM 40503, an 8-azaguanine-producing strain.</title>
        <authorList>
            <person name="Qi J."/>
            <person name="Gao J.-M."/>
        </authorList>
    </citation>
    <scope>NUCLEOTIDE SEQUENCE [LARGE SCALE GENOMIC DNA]</scope>
    <source>
        <strain evidence="2 3">DSM 40503</strain>
    </source>
</reference>
<dbReference type="Gene3D" id="3.30.420.40">
    <property type="match status" value="2"/>
</dbReference>
<dbReference type="Proteomes" id="UP000587462">
    <property type="component" value="Unassembled WGS sequence"/>
</dbReference>
<dbReference type="InterPro" id="IPR052519">
    <property type="entry name" value="Euk-type_GlcNAc_Kinase"/>
</dbReference>
<evidence type="ECO:0000259" key="1">
    <source>
        <dbReference type="Pfam" id="PF01869"/>
    </source>
</evidence>
<name>A0A7Y7E6Q5_STRMO</name>
<dbReference type="Pfam" id="PF01869">
    <property type="entry name" value="BcrAD_BadFG"/>
    <property type="match status" value="1"/>
</dbReference>
<comment type="caution">
    <text evidence="2">The sequence shown here is derived from an EMBL/GenBank/DDBJ whole genome shotgun (WGS) entry which is preliminary data.</text>
</comment>
<dbReference type="PANTHER" id="PTHR43190:SF3">
    <property type="entry name" value="N-ACETYL-D-GLUCOSAMINE KINASE"/>
    <property type="match status" value="1"/>
</dbReference>
<sequence>MSGSAAQHGLVLGVDSGGSGIRVALASAGEGDGGGPPSARDPARASWVRTSAEPAVTGARGIDARSLLGQVLPAARDLLRAAGAERCEAVCVGASGMSTLGADLRAVLPGALREALGARRLALASDAVTAYAGALGQRPGAVVAAGTGIVALGTDLSPAGGWRRADGWGHLLGDCGSGAWIGRAGLEAALRAHDGRAGGSAALLERLEAAFGPAAGLPGHLYPRADRPAVLASFAPEVARCAATDAVAAGILRSAARHIAEAAAAVFPHAPEDLATEPAAHQVALTGGLFGIGEPLLAPVRRELHEQLPDARPTVAAGGPLDGALCVAAALLTDTLLLPADGSLLQVVC</sequence>
<dbReference type="InterPro" id="IPR043129">
    <property type="entry name" value="ATPase_NBD"/>
</dbReference>
<dbReference type="SUPFAM" id="SSF53067">
    <property type="entry name" value="Actin-like ATPase domain"/>
    <property type="match status" value="1"/>
</dbReference>
<feature type="domain" description="ATPase BadF/BadG/BcrA/BcrD type" evidence="1">
    <location>
        <begin position="12"/>
        <end position="292"/>
    </location>
</feature>
<keyword evidence="3" id="KW-1185">Reference proteome</keyword>
<dbReference type="AlphaFoldDB" id="A0A7Y7E6Q5"/>
<evidence type="ECO:0000313" key="2">
    <source>
        <dbReference type="EMBL" id="NVK77549.1"/>
    </source>
</evidence>
<evidence type="ECO:0000313" key="3">
    <source>
        <dbReference type="Proteomes" id="UP000587462"/>
    </source>
</evidence>
<gene>
    <name evidence="2" type="ORF">HG542_07710</name>
</gene>
<organism evidence="2 3">
    <name type="scientific">Streptomyces morookaense</name>
    <name type="common">Streptoverticillium morookaense</name>
    <dbReference type="NCBI Taxonomy" id="1970"/>
    <lineage>
        <taxon>Bacteria</taxon>
        <taxon>Bacillati</taxon>
        <taxon>Actinomycetota</taxon>
        <taxon>Actinomycetes</taxon>
        <taxon>Kitasatosporales</taxon>
        <taxon>Streptomycetaceae</taxon>
        <taxon>Streptomyces</taxon>
    </lineage>
</organism>
<proteinExistence type="predicted"/>